<reference evidence="6 7" key="1">
    <citation type="submission" date="2019-09" db="EMBL/GenBank/DDBJ databases">
        <title>Actinomadura physcomitrii sp. nov., a novel actinomycete isolated from moss [Physcomitrium sphaericum (Ludw) Fuernr].</title>
        <authorList>
            <person name="Liu C."/>
            <person name="Zhuang X."/>
        </authorList>
    </citation>
    <scope>NUCLEOTIDE SEQUENCE [LARGE SCALE GENOMIC DNA]</scope>
    <source>
        <strain evidence="6 7">CYP1-1B</strain>
    </source>
</reference>
<dbReference type="Pfam" id="PF01638">
    <property type="entry name" value="HxlR"/>
    <property type="match status" value="1"/>
</dbReference>
<dbReference type="PROSITE" id="PS51118">
    <property type="entry name" value="HTH_HXLR"/>
    <property type="match status" value="1"/>
</dbReference>
<dbReference type="EMBL" id="WBMR01000022">
    <property type="protein sequence ID" value="KAB2384481.1"/>
    <property type="molecule type" value="Genomic_DNA"/>
</dbReference>
<dbReference type="PANTHER" id="PTHR33204:SF37">
    <property type="entry name" value="HTH-TYPE TRANSCRIPTIONAL REGULATOR YODB"/>
    <property type="match status" value="1"/>
</dbReference>
<feature type="domain" description="HTH hxlR-type" evidence="5">
    <location>
        <begin position="25"/>
        <end position="117"/>
    </location>
</feature>
<dbReference type="InterPro" id="IPR002577">
    <property type="entry name" value="HTH_HxlR"/>
</dbReference>
<dbReference type="Gene3D" id="1.10.10.10">
    <property type="entry name" value="Winged helix-like DNA-binding domain superfamily/Winged helix DNA-binding domain"/>
    <property type="match status" value="1"/>
</dbReference>
<keyword evidence="2" id="KW-0238">DNA-binding</keyword>
<organism evidence="6 7">
    <name type="scientific">Actinomadura montaniterrae</name>
    <dbReference type="NCBI Taxonomy" id="1803903"/>
    <lineage>
        <taxon>Bacteria</taxon>
        <taxon>Bacillati</taxon>
        <taxon>Actinomycetota</taxon>
        <taxon>Actinomycetes</taxon>
        <taxon>Streptosporangiales</taxon>
        <taxon>Thermomonosporaceae</taxon>
        <taxon>Actinomadura</taxon>
    </lineage>
</organism>
<dbReference type="SUPFAM" id="SSF46785">
    <property type="entry name" value="Winged helix' DNA-binding domain"/>
    <property type="match status" value="1"/>
</dbReference>
<comment type="caution">
    <text evidence="6">The sequence shown here is derived from an EMBL/GenBank/DDBJ whole genome shotgun (WGS) entry which is preliminary data.</text>
</comment>
<dbReference type="PANTHER" id="PTHR33204">
    <property type="entry name" value="TRANSCRIPTIONAL REGULATOR, MARR FAMILY"/>
    <property type="match status" value="1"/>
</dbReference>
<gene>
    <name evidence="6" type="ORF">F9B16_10950</name>
</gene>
<dbReference type="InterPro" id="IPR036388">
    <property type="entry name" value="WH-like_DNA-bd_sf"/>
</dbReference>
<protein>
    <submittedName>
        <fullName evidence="6">Helix-turn-helix transcriptional regulator</fullName>
    </submittedName>
</protein>
<evidence type="ECO:0000256" key="1">
    <source>
        <dbReference type="ARBA" id="ARBA00023015"/>
    </source>
</evidence>
<dbReference type="AlphaFoldDB" id="A0A6L3VWG5"/>
<keyword evidence="1" id="KW-0805">Transcription regulation</keyword>
<name>A0A6L3VWG5_9ACTN</name>
<evidence type="ECO:0000256" key="3">
    <source>
        <dbReference type="ARBA" id="ARBA00023163"/>
    </source>
</evidence>
<dbReference type="GO" id="GO:0003677">
    <property type="term" value="F:DNA binding"/>
    <property type="evidence" value="ECO:0007669"/>
    <property type="project" value="UniProtKB-KW"/>
</dbReference>
<evidence type="ECO:0000256" key="4">
    <source>
        <dbReference type="SAM" id="MobiDB-lite"/>
    </source>
</evidence>
<evidence type="ECO:0000313" key="6">
    <source>
        <dbReference type="EMBL" id="KAB2384481.1"/>
    </source>
</evidence>
<dbReference type="InterPro" id="IPR036390">
    <property type="entry name" value="WH_DNA-bd_sf"/>
</dbReference>
<dbReference type="RefSeq" id="WP_151539907.1">
    <property type="nucleotide sequence ID" value="NZ_WBMR01000022.1"/>
</dbReference>
<proteinExistence type="predicted"/>
<accession>A0A6L3VWG5</accession>
<keyword evidence="7" id="KW-1185">Reference proteome</keyword>
<evidence type="ECO:0000313" key="7">
    <source>
        <dbReference type="Proteomes" id="UP000483004"/>
    </source>
</evidence>
<sequence length="121" mass="13154">MADGPAGQPSTPLPGRPVRGSATGRPIMALFDLLGRRWTLRVIWELAQSPAATFRELQQRCDGVSSSVLAQRLAELDEAAIVRRGEGGYTLTEDGRALCADLMRLETWADRWAARTASSAE</sequence>
<feature type="region of interest" description="Disordered" evidence="4">
    <location>
        <begin position="1"/>
        <end position="22"/>
    </location>
</feature>
<evidence type="ECO:0000256" key="2">
    <source>
        <dbReference type="ARBA" id="ARBA00023125"/>
    </source>
</evidence>
<dbReference type="Proteomes" id="UP000483004">
    <property type="component" value="Unassembled WGS sequence"/>
</dbReference>
<dbReference type="OrthoDB" id="8904061at2"/>
<keyword evidence="3" id="KW-0804">Transcription</keyword>
<evidence type="ECO:0000259" key="5">
    <source>
        <dbReference type="PROSITE" id="PS51118"/>
    </source>
</evidence>